<accession>A0A084GFL5</accession>
<dbReference type="GO" id="GO:0016538">
    <property type="term" value="F:cyclin-dependent protein serine/threonine kinase regulator activity"/>
    <property type="evidence" value="ECO:0007669"/>
    <property type="project" value="TreeGrafter"/>
</dbReference>
<dbReference type="GeneID" id="27719138"/>
<feature type="compositionally biased region" description="Low complexity" evidence="1">
    <location>
        <begin position="1"/>
        <end position="14"/>
    </location>
</feature>
<feature type="compositionally biased region" description="Polar residues" evidence="1">
    <location>
        <begin position="52"/>
        <end position="75"/>
    </location>
</feature>
<evidence type="ECO:0000256" key="1">
    <source>
        <dbReference type="SAM" id="MobiDB-lite"/>
    </source>
</evidence>
<dbReference type="RefSeq" id="XP_016645926.1">
    <property type="nucleotide sequence ID" value="XM_016783652.1"/>
</dbReference>
<dbReference type="CDD" id="cd20558">
    <property type="entry name" value="CYCLIN_ScPCL7-like"/>
    <property type="match status" value="1"/>
</dbReference>
<dbReference type="KEGG" id="sapo:SAPIO_CDS0986"/>
<feature type="compositionally biased region" description="Low complexity" evidence="1">
    <location>
        <begin position="374"/>
        <end position="388"/>
    </location>
</feature>
<dbReference type="SUPFAM" id="SSF47954">
    <property type="entry name" value="Cyclin-like"/>
    <property type="match status" value="1"/>
</dbReference>
<organism evidence="2 3">
    <name type="scientific">Pseudallescheria apiosperma</name>
    <name type="common">Scedosporium apiospermum</name>
    <dbReference type="NCBI Taxonomy" id="563466"/>
    <lineage>
        <taxon>Eukaryota</taxon>
        <taxon>Fungi</taxon>
        <taxon>Dikarya</taxon>
        <taxon>Ascomycota</taxon>
        <taxon>Pezizomycotina</taxon>
        <taxon>Sordariomycetes</taxon>
        <taxon>Hypocreomycetidae</taxon>
        <taxon>Microascales</taxon>
        <taxon>Microascaceae</taxon>
        <taxon>Scedosporium</taxon>
    </lineage>
</organism>
<dbReference type="Gene3D" id="1.10.472.10">
    <property type="entry name" value="Cyclin-like"/>
    <property type="match status" value="1"/>
</dbReference>
<keyword evidence="2" id="KW-0808">Transferase</keyword>
<dbReference type="GO" id="GO:0005634">
    <property type="term" value="C:nucleus"/>
    <property type="evidence" value="ECO:0007669"/>
    <property type="project" value="TreeGrafter"/>
</dbReference>
<dbReference type="Pfam" id="PF08613">
    <property type="entry name" value="Cyclin"/>
    <property type="match status" value="1"/>
</dbReference>
<feature type="region of interest" description="Disordered" evidence="1">
    <location>
        <begin position="348"/>
        <end position="388"/>
    </location>
</feature>
<dbReference type="HOGENOM" id="CLU_023749_0_0_1"/>
<dbReference type="InterPro" id="IPR013922">
    <property type="entry name" value="Cyclin_PHO80-like"/>
</dbReference>
<protein>
    <submittedName>
        <fullName evidence="2">Cyclin-dependent protein kinase regulator Pho80</fullName>
    </submittedName>
</protein>
<dbReference type="PANTHER" id="PTHR15615">
    <property type="match status" value="1"/>
</dbReference>
<comment type="caution">
    <text evidence="2">The sequence shown here is derived from an EMBL/GenBank/DDBJ whole genome shotgun (WGS) entry which is preliminary data.</text>
</comment>
<dbReference type="EMBL" id="JOWA01000044">
    <property type="protein sequence ID" value="KEZ46127.1"/>
    <property type="molecule type" value="Genomic_DNA"/>
</dbReference>
<dbReference type="OMA" id="HSHYEPT"/>
<dbReference type="VEuPathDB" id="FungiDB:SAPIO_CDS0986"/>
<keyword evidence="3" id="KW-1185">Reference proteome</keyword>
<keyword evidence="2" id="KW-0418">Kinase</keyword>
<dbReference type="GO" id="GO:0019901">
    <property type="term" value="F:protein kinase binding"/>
    <property type="evidence" value="ECO:0007669"/>
    <property type="project" value="InterPro"/>
</dbReference>
<feature type="region of interest" description="Disordered" evidence="1">
    <location>
        <begin position="1"/>
        <end position="173"/>
    </location>
</feature>
<dbReference type="InterPro" id="IPR036915">
    <property type="entry name" value="Cyclin-like_sf"/>
</dbReference>
<reference evidence="2 3" key="1">
    <citation type="journal article" date="2014" name="Genome Announc.">
        <title>Draft genome sequence of the pathogenic fungus Scedosporium apiospermum.</title>
        <authorList>
            <person name="Vandeputte P."/>
            <person name="Ghamrawi S."/>
            <person name="Rechenmann M."/>
            <person name="Iltis A."/>
            <person name="Giraud S."/>
            <person name="Fleury M."/>
            <person name="Thornton C."/>
            <person name="Delhaes L."/>
            <person name="Meyer W."/>
            <person name="Papon N."/>
            <person name="Bouchara J.P."/>
        </authorList>
    </citation>
    <scope>NUCLEOTIDE SEQUENCE [LARGE SCALE GENOMIC DNA]</scope>
    <source>
        <strain evidence="2 3">IHEM 14462</strain>
    </source>
</reference>
<dbReference type="Proteomes" id="UP000028545">
    <property type="component" value="Unassembled WGS sequence"/>
</dbReference>
<evidence type="ECO:0000313" key="2">
    <source>
        <dbReference type="EMBL" id="KEZ46127.1"/>
    </source>
</evidence>
<name>A0A084GFL5_PSEDA</name>
<dbReference type="AlphaFoldDB" id="A0A084GFL5"/>
<dbReference type="GO" id="GO:0000307">
    <property type="term" value="C:cyclin-dependent protein kinase holoenzyme complex"/>
    <property type="evidence" value="ECO:0007669"/>
    <property type="project" value="TreeGrafter"/>
</dbReference>
<feature type="compositionally biased region" description="Low complexity" evidence="1">
    <location>
        <begin position="89"/>
        <end position="106"/>
    </location>
</feature>
<dbReference type="PANTHER" id="PTHR15615:SF117">
    <property type="entry name" value="PHO85 CYCLIN PHO80"/>
    <property type="match status" value="1"/>
</dbReference>
<gene>
    <name evidence="2" type="ORF">SAPIO_CDS0986</name>
</gene>
<dbReference type="GO" id="GO:0016301">
    <property type="term" value="F:kinase activity"/>
    <property type="evidence" value="ECO:0007669"/>
    <property type="project" value="UniProtKB-KW"/>
</dbReference>
<sequence length="388" mass="41559">MLTTSPIITSPSSSKNVSPRTFKYVPARTPQGSPSLPSSSRSISRQSAGLSQSPKKITISPTARTLMSSPTTMQPSLGGAGDRPASGLTPSGGSMPTQSSSSDDPQVLAVHRTPNAERSHADAQTTSKKSQSVKRRPNSPAAEPSAAQDCRAQSSQNAGSQESARPAQRHRTLPAEPKVLPLAYENCPVGDMVILIAHMLSELIETNDGLALRSGSLTRFHSRTAPGISVLDYLNRLAHHATLSPPLLLSMVYYIDRLCALYPEFTINTLTVHRFLITAATVAAKGLSDSFWNNATYAKVGGIRVTELKLLELEFLYRVDWKIVPNPDVLVAYYKGLVERCPGYILQPSTQSSPSKNDQLEDPETTSPNGETTAVSADAAAAPEHADD</sequence>
<feature type="compositionally biased region" description="Polar residues" evidence="1">
    <location>
        <begin position="151"/>
        <end position="163"/>
    </location>
</feature>
<proteinExistence type="predicted"/>
<evidence type="ECO:0000313" key="3">
    <source>
        <dbReference type="Proteomes" id="UP000028545"/>
    </source>
</evidence>
<feature type="compositionally biased region" description="Polar residues" evidence="1">
    <location>
        <begin position="348"/>
        <end position="357"/>
    </location>
</feature>
<feature type="compositionally biased region" description="Low complexity" evidence="1">
    <location>
        <begin position="31"/>
        <end position="51"/>
    </location>
</feature>
<dbReference type="OrthoDB" id="337735at2759"/>